<dbReference type="SUPFAM" id="SSF53383">
    <property type="entry name" value="PLP-dependent transferases"/>
    <property type="match status" value="1"/>
</dbReference>
<feature type="binding site" evidence="5">
    <location>
        <position position="139"/>
    </location>
    <ligand>
        <name>pyridoxal 5'-phosphate</name>
        <dbReference type="ChEBI" id="CHEBI:597326"/>
    </ligand>
</feature>
<dbReference type="EMBL" id="JAUNQW010000008">
    <property type="protein sequence ID" value="MDO5457256.1"/>
    <property type="molecule type" value="Genomic_DNA"/>
</dbReference>
<feature type="binding site" evidence="5">
    <location>
        <begin position="224"/>
        <end position="227"/>
    </location>
    <ligand>
        <name>pyridoxal 5'-phosphate</name>
        <dbReference type="ChEBI" id="CHEBI:597326"/>
    </ligand>
</feature>
<proteinExistence type="inferred from homology"/>
<name>A0AA43UC48_9LACT</name>
<evidence type="ECO:0000256" key="3">
    <source>
        <dbReference type="ARBA" id="ARBA00022679"/>
    </source>
</evidence>
<comment type="pathway">
    <text evidence="5">Amino-acid biosynthesis; L-arginine biosynthesis; N(2)-acetyl-L-ornithine from L-glutamate: step 4/4.</text>
</comment>
<comment type="subcellular location">
    <subcellularLocation>
        <location evidence="5">Cytoplasm</location>
    </subcellularLocation>
</comment>
<dbReference type="Pfam" id="PF00202">
    <property type="entry name" value="Aminotran_3"/>
    <property type="match status" value="1"/>
</dbReference>
<dbReference type="InterPro" id="IPR004636">
    <property type="entry name" value="AcOrn/SuccOrn_fam"/>
</dbReference>
<evidence type="ECO:0000313" key="6">
    <source>
        <dbReference type="EMBL" id="MDO5457256.1"/>
    </source>
</evidence>
<accession>A0AA43UC48</accession>
<dbReference type="GO" id="GO:0006526">
    <property type="term" value="P:L-arginine biosynthetic process"/>
    <property type="evidence" value="ECO:0007669"/>
    <property type="project" value="UniProtKB-UniRule"/>
</dbReference>
<comment type="subunit">
    <text evidence="5">Homodimer.</text>
</comment>
<dbReference type="Proteomes" id="UP001171751">
    <property type="component" value="Unassembled WGS sequence"/>
</dbReference>
<evidence type="ECO:0000256" key="1">
    <source>
        <dbReference type="ARBA" id="ARBA00022576"/>
    </source>
</evidence>
<dbReference type="Gene3D" id="3.40.640.10">
    <property type="entry name" value="Type I PLP-dependent aspartate aminotransferase-like (Major domain)"/>
    <property type="match status" value="1"/>
</dbReference>
<dbReference type="CDD" id="cd00610">
    <property type="entry name" value="OAT_like"/>
    <property type="match status" value="1"/>
</dbReference>
<dbReference type="GO" id="GO:0003992">
    <property type="term" value="F:N2-acetyl-L-ornithine:2-oxoglutarate 5-aminotransferase activity"/>
    <property type="evidence" value="ECO:0007669"/>
    <property type="project" value="UniProtKB-UniRule"/>
</dbReference>
<keyword evidence="4 5" id="KW-0663">Pyridoxal phosphate</keyword>
<evidence type="ECO:0000313" key="7">
    <source>
        <dbReference type="Proteomes" id="UP001171751"/>
    </source>
</evidence>
<dbReference type="PIRSF" id="PIRSF000521">
    <property type="entry name" value="Transaminase_4ab_Lys_Orn"/>
    <property type="match status" value="1"/>
</dbReference>
<dbReference type="GO" id="GO:0030170">
    <property type="term" value="F:pyridoxal phosphate binding"/>
    <property type="evidence" value="ECO:0007669"/>
    <property type="project" value="InterPro"/>
</dbReference>
<dbReference type="NCBIfam" id="NF002325">
    <property type="entry name" value="PRK01278.1"/>
    <property type="match status" value="1"/>
</dbReference>
<protein>
    <recommendedName>
        <fullName evidence="5">Acetylornithine aminotransferase</fullName>
        <shortName evidence="5">ACOAT</shortName>
        <ecNumber evidence="5">2.6.1.11</ecNumber>
    </recommendedName>
</protein>
<reference evidence="6" key="1">
    <citation type="submission" date="2023-07" db="EMBL/GenBank/DDBJ databases">
        <title>Between Cages and Wild: Unraveling the Impact of Captivity on Animal Microbiomes and Antimicrobial Resistance.</title>
        <authorList>
            <person name="Schmartz G.P."/>
            <person name="Rehner J."/>
            <person name="Schuff M.J."/>
            <person name="Becker S.L."/>
            <person name="Kravczyk M."/>
            <person name="Gurevich A."/>
            <person name="Francke R."/>
            <person name="Mueller R."/>
            <person name="Keller V."/>
            <person name="Keller A."/>
        </authorList>
    </citation>
    <scope>NUCLEOTIDE SEQUENCE</scope>
    <source>
        <strain evidence="6">S39M_St_73</strain>
    </source>
</reference>
<feature type="binding site" evidence="5">
    <location>
        <position position="281"/>
    </location>
    <ligand>
        <name>N(2)-acetyl-L-ornithine</name>
        <dbReference type="ChEBI" id="CHEBI:57805"/>
    </ligand>
</feature>
<dbReference type="GO" id="GO:0005737">
    <property type="term" value="C:cytoplasm"/>
    <property type="evidence" value="ECO:0007669"/>
    <property type="project" value="UniProtKB-SubCell"/>
</dbReference>
<dbReference type="GO" id="GO:0042802">
    <property type="term" value="F:identical protein binding"/>
    <property type="evidence" value="ECO:0007669"/>
    <property type="project" value="TreeGrafter"/>
</dbReference>
<dbReference type="InterPro" id="IPR050103">
    <property type="entry name" value="Class-III_PLP-dep_AT"/>
</dbReference>
<keyword evidence="1 5" id="KW-0032">Aminotransferase</keyword>
<keyword evidence="5" id="KW-0963">Cytoplasm</keyword>
<dbReference type="InterPro" id="IPR049704">
    <property type="entry name" value="Aminotrans_3_PPA_site"/>
</dbReference>
<organism evidence="6 7">
    <name type="scientific">Atopococcus tabaci</name>
    <dbReference type="NCBI Taxonomy" id="269774"/>
    <lineage>
        <taxon>Bacteria</taxon>
        <taxon>Bacillati</taxon>
        <taxon>Bacillota</taxon>
        <taxon>Bacilli</taxon>
        <taxon>Lactobacillales</taxon>
        <taxon>Carnobacteriaceae</taxon>
        <taxon>Atopococcus</taxon>
    </lineage>
</organism>
<feature type="binding site" evidence="5">
    <location>
        <position position="142"/>
    </location>
    <ligand>
        <name>N(2)-acetyl-L-ornithine</name>
        <dbReference type="ChEBI" id="CHEBI:57805"/>
    </ligand>
</feature>
<feature type="binding site" evidence="5">
    <location>
        <begin position="106"/>
        <end position="107"/>
    </location>
    <ligand>
        <name>pyridoxal 5'-phosphate</name>
        <dbReference type="ChEBI" id="CHEBI:597326"/>
    </ligand>
</feature>
<dbReference type="PANTHER" id="PTHR11986">
    <property type="entry name" value="AMINOTRANSFERASE CLASS III"/>
    <property type="match status" value="1"/>
</dbReference>
<dbReference type="EC" id="2.6.1.11" evidence="5"/>
<dbReference type="PANTHER" id="PTHR11986:SF79">
    <property type="entry name" value="ACETYLORNITHINE AMINOTRANSFERASE, MITOCHONDRIAL"/>
    <property type="match status" value="1"/>
</dbReference>
<keyword evidence="7" id="KW-1185">Reference proteome</keyword>
<evidence type="ECO:0000256" key="5">
    <source>
        <dbReference type="HAMAP-Rule" id="MF_01107"/>
    </source>
</evidence>
<feature type="binding site" evidence="5">
    <location>
        <position position="282"/>
    </location>
    <ligand>
        <name>pyridoxal 5'-phosphate</name>
        <dbReference type="ChEBI" id="CHEBI:597326"/>
    </ligand>
</feature>
<comment type="caution">
    <text evidence="6">The sequence shown here is derived from an EMBL/GenBank/DDBJ whole genome shotgun (WGS) entry which is preliminary data.</text>
</comment>
<dbReference type="HAMAP" id="MF_01107">
    <property type="entry name" value="ArgD_aminotrans_3"/>
    <property type="match status" value="1"/>
</dbReference>
<feature type="modified residue" description="N6-(pyridoxal phosphate)lysine" evidence="5">
    <location>
        <position position="253"/>
    </location>
</feature>
<evidence type="ECO:0000256" key="2">
    <source>
        <dbReference type="ARBA" id="ARBA00022605"/>
    </source>
</evidence>
<dbReference type="FunFam" id="3.40.640.10:FF:000004">
    <property type="entry name" value="Acetylornithine aminotransferase"/>
    <property type="match status" value="1"/>
</dbReference>
<keyword evidence="3 5" id="KW-0808">Transferase</keyword>
<gene>
    <name evidence="5" type="primary">argD</name>
    <name evidence="6" type="ORF">Q4F26_02840</name>
</gene>
<keyword evidence="2 5" id="KW-0028">Amino-acid biosynthesis</keyword>
<dbReference type="InterPro" id="IPR015424">
    <property type="entry name" value="PyrdxlP-dep_Trfase"/>
</dbReference>
<evidence type="ECO:0000256" key="4">
    <source>
        <dbReference type="ARBA" id="ARBA00022898"/>
    </source>
</evidence>
<dbReference type="AlphaFoldDB" id="A0AA43UC48"/>
<dbReference type="NCBIfam" id="TIGR00707">
    <property type="entry name" value="argD"/>
    <property type="match status" value="1"/>
</dbReference>
<dbReference type="Gene3D" id="3.90.1150.10">
    <property type="entry name" value="Aspartate Aminotransferase, domain 1"/>
    <property type="match status" value="1"/>
</dbReference>
<keyword evidence="5" id="KW-0055">Arginine biosynthesis</keyword>
<dbReference type="InterPro" id="IPR015422">
    <property type="entry name" value="PyrdxlP-dep_Trfase_small"/>
</dbReference>
<dbReference type="PROSITE" id="PS00600">
    <property type="entry name" value="AA_TRANSFER_CLASS_3"/>
    <property type="match status" value="1"/>
</dbReference>
<comment type="miscellaneous">
    <text evidence="5">May also have succinyldiaminopimelate aminotransferase activity, thus carrying out the corresponding step in lysine biosynthesis.</text>
</comment>
<dbReference type="InterPro" id="IPR005814">
    <property type="entry name" value="Aminotrans_3"/>
</dbReference>
<comment type="cofactor">
    <cofactor evidence="5">
        <name>pyridoxal 5'-phosphate</name>
        <dbReference type="ChEBI" id="CHEBI:597326"/>
    </cofactor>
    <text evidence="5">Binds 1 pyridoxal phosphate per subunit.</text>
</comment>
<dbReference type="InterPro" id="IPR015421">
    <property type="entry name" value="PyrdxlP-dep_Trfase_major"/>
</dbReference>
<comment type="similarity">
    <text evidence="5">Belongs to the class-III pyridoxal-phosphate-dependent aminotransferase family. ArgD subfamily.</text>
</comment>
<sequence length="396" mass="43549">MLTKENMVELGQKYSMNTFDRGDRVMVSGQGSYLTDSDGNTYLDFISGIAVNTLGHSHPKIANALYEQSQKLMHAANTVWYEPTIKASQRLIEYSVLDKVFFSNSGAEANEGAIKLARKYGEETKDKDATEIITMKQSFHGRTMATLKATGQESFHKNFGPHLEGFKYVEFNDSQALKEAVTDQTCAVMLEVIQGEGGVNTVSDGFVETIKQLRKEKGILVILDEVQTGIGRTGNMFAYEQVNLEPDIMTLAKGIGGGFPTGAFLAKNYVAEHFKVGDHGTTFGGNPMAAACINTVLDVMEEEDLIKNVNERSAQLKEGIKDLMKKYDKLNSIKGSGLLIGIEYDGDVKPVIDACYENRLMITSAKGNVLRLLPPLNVSKEEIEEALTKLDQVLAD</sequence>
<comment type="catalytic activity">
    <reaction evidence="5">
        <text>N(2)-acetyl-L-ornithine + 2-oxoglutarate = N-acetyl-L-glutamate 5-semialdehyde + L-glutamate</text>
        <dbReference type="Rhea" id="RHEA:18049"/>
        <dbReference type="ChEBI" id="CHEBI:16810"/>
        <dbReference type="ChEBI" id="CHEBI:29123"/>
        <dbReference type="ChEBI" id="CHEBI:29985"/>
        <dbReference type="ChEBI" id="CHEBI:57805"/>
        <dbReference type="EC" id="2.6.1.11"/>
    </reaction>
</comment>